<feature type="domain" description="Hydantoinase A/oxoprolinase" evidence="1">
    <location>
        <begin position="207"/>
        <end position="502"/>
    </location>
</feature>
<protein>
    <submittedName>
        <fullName evidence="4">Methylhydantoinase</fullName>
    </submittedName>
</protein>
<dbReference type="InterPro" id="IPR049517">
    <property type="entry name" value="ACX-like_C"/>
</dbReference>
<dbReference type="InterPro" id="IPR008040">
    <property type="entry name" value="Hydant_A_N"/>
</dbReference>
<organism evidence="4 5">
    <name type="scientific">Aliidongia dinghuensis</name>
    <dbReference type="NCBI Taxonomy" id="1867774"/>
    <lineage>
        <taxon>Bacteria</taxon>
        <taxon>Pseudomonadati</taxon>
        <taxon>Pseudomonadota</taxon>
        <taxon>Alphaproteobacteria</taxon>
        <taxon>Rhodospirillales</taxon>
        <taxon>Dongiaceae</taxon>
        <taxon>Aliidongia</taxon>
    </lineage>
</organism>
<dbReference type="InterPro" id="IPR002821">
    <property type="entry name" value="Hydantoinase_A"/>
</dbReference>
<feature type="domain" description="Hydantoinase/oxoprolinase N-terminal" evidence="2">
    <location>
        <begin position="5"/>
        <end position="186"/>
    </location>
</feature>
<keyword evidence="5" id="KW-1185">Reference proteome</keyword>
<evidence type="ECO:0000259" key="2">
    <source>
        <dbReference type="Pfam" id="PF05378"/>
    </source>
</evidence>
<comment type="caution">
    <text evidence="4">The sequence shown here is derived from an EMBL/GenBank/DDBJ whole genome shotgun (WGS) entry which is preliminary data.</text>
</comment>
<dbReference type="GO" id="GO:0017168">
    <property type="term" value="F:5-oxoprolinase (ATP-hydrolyzing) activity"/>
    <property type="evidence" value="ECO:0007669"/>
    <property type="project" value="TreeGrafter"/>
</dbReference>
<accession>A0A8J2Z059</accession>
<evidence type="ECO:0000313" key="5">
    <source>
        <dbReference type="Proteomes" id="UP000646365"/>
    </source>
</evidence>
<dbReference type="Proteomes" id="UP000646365">
    <property type="component" value="Unassembled WGS sequence"/>
</dbReference>
<dbReference type="EMBL" id="BMJQ01000029">
    <property type="protein sequence ID" value="GGF49190.1"/>
    <property type="molecule type" value="Genomic_DNA"/>
</dbReference>
<dbReference type="GO" id="GO:0006749">
    <property type="term" value="P:glutathione metabolic process"/>
    <property type="evidence" value="ECO:0007669"/>
    <property type="project" value="TreeGrafter"/>
</dbReference>
<dbReference type="PANTHER" id="PTHR11365">
    <property type="entry name" value="5-OXOPROLINASE RELATED"/>
    <property type="match status" value="1"/>
</dbReference>
<proteinExistence type="predicted"/>
<dbReference type="InterPro" id="IPR045079">
    <property type="entry name" value="Oxoprolinase-like"/>
</dbReference>
<evidence type="ECO:0000259" key="3">
    <source>
        <dbReference type="Pfam" id="PF19278"/>
    </source>
</evidence>
<gene>
    <name evidence="4" type="ORF">GCM10011611_64480</name>
</gene>
<dbReference type="RefSeq" id="WP_189052326.1">
    <property type="nucleotide sequence ID" value="NZ_BMJQ01000029.1"/>
</dbReference>
<reference evidence="4" key="1">
    <citation type="journal article" date="2014" name="Int. J. Syst. Evol. Microbiol.">
        <title>Complete genome sequence of Corynebacterium casei LMG S-19264T (=DSM 44701T), isolated from a smear-ripened cheese.</title>
        <authorList>
            <consortium name="US DOE Joint Genome Institute (JGI-PGF)"/>
            <person name="Walter F."/>
            <person name="Albersmeier A."/>
            <person name="Kalinowski J."/>
            <person name="Ruckert C."/>
        </authorList>
    </citation>
    <scope>NUCLEOTIDE SEQUENCE</scope>
    <source>
        <strain evidence="4">CGMCC 1.15725</strain>
    </source>
</reference>
<dbReference type="Pfam" id="PF05378">
    <property type="entry name" value="Hydant_A_N"/>
    <property type="match status" value="1"/>
</dbReference>
<feature type="domain" description="Acetophenone carboxylase-like C-terminal" evidence="3">
    <location>
        <begin position="531"/>
        <end position="679"/>
    </location>
</feature>
<dbReference type="AlphaFoldDB" id="A0A8J2Z059"/>
<sequence>MAYQIAVDVGGTFTDGVLLNDATDTIWVAKSLTTPADPGDGIARVVEMLLDQLPAGPTGAASTVDRVVHGTTLITNTLLERKGARTALVVTHGAEDVLDIRREMRYDTYDLAATFPEPLVPPEARFPVAERIGPAGEIRRPLSEAELGQLADRLAQEDVSAVAICFLHACVNDQHERAAAEVLRRVSPGRSYSLSSEVASEVGEYERMSTVVANAYVQPVVEHYMRVLSRRLAGLDIAGRLDIMVSHGGFTEAEIAARFPIRLLESGPAGGVLSAINCGQAEGIDRVLAFDMGGTTAKSCVSIGGTPAITHVFEFARVRRFKRGSGLPAVSPSIDLIEIGAGGGSIARRSALGLLQVGPDSSGSEPGPACYDLGGTQPTVTDADLVLGYLDADNFLGGTMKLSNSKALDALAALGAELGLTAEETAWGIHDIVNENMAAAARTHIAEHGHDARSFTFVSTGGAGPVHAVDVARRLRIPRVLCPIASGVGSCLGFLAAPARSDRSWSRLEPVHGFDQQDLDRRITAARGAIATDLARAQVAPDEILWRTAAEMRYLGQGASIEVDFAAAAGTDLSTERLLASFEAEYRRLYGRTVPDGVPEIVTWRIAGQSPRQQRHYAFATDASTELSREPAGQRRIYLPGEKRYATVPVFNRYRVPPGTVLAGPAIIVEPESTLVVGHPARISVLASGTIQVDLEYAA</sequence>
<dbReference type="PANTHER" id="PTHR11365:SF23">
    <property type="entry name" value="HYPOTHETICAL 5-OXOPROLINASE (EUROFUNG)-RELATED"/>
    <property type="match status" value="1"/>
</dbReference>
<evidence type="ECO:0000313" key="4">
    <source>
        <dbReference type="EMBL" id="GGF49190.1"/>
    </source>
</evidence>
<evidence type="ECO:0000259" key="1">
    <source>
        <dbReference type="Pfam" id="PF01968"/>
    </source>
</evidence>
<dbReference type="Pfam" id="PF19278">
    <property type="entry name" value="Hydant_A_C"/>
    <property type="match status" value="1"/>
</dbReference>
<dbReference type="Pfam" id="PF01968">
    <property type="entry name" value="Hydantoinase_A"/>
    <property type="match status" value="1"/>
</dbReference>
<dbReference type="GO" id="GO:0005829">
    <property type="term" value="C:cytosol"/>
    <property type="evidence" value="ECO:0007669"/>
    <property type="project" value="TreeGrafter"/>
</dbReference>
<reference evidence="4" key="2">
    <citation type="submission" date="2020-09" db="EMBL/GenBank/DDBJ databases">
        <authorList>
            <person name="Sun Q."/>
            <person name="Zhou Y."/>
        </authorList>
    </citation>
    <scope>NUCLEOTIDE SEQUENCE</scope>
    <source>
        <strain evidence="4">CGMCC 1.15725</strain>
    </source>
</reference>
<name>A0A8J2Z059_9PROT</name>